<proteinExistence type="predicted"/>
<comment type="caution">
    <text evidence="1">The sequence shown here is derived from an EMBL/GenBank/DDBJ whole genome shotgun (WGS) entry which is preliminary data.</text>
</comment>
<sequence length="83" mass="8723">MGMISPSVGPSLCWMSAVVCGNPSNVDSSNNLTPCGPSINISPGKPNPPLFLPYLYSEGSTKLPSLNVLISFCVAYLSIYLSL</sequence>
<geneLocation type="mitochondrion" evidence="1"/>
<keyword evidence="1" id="KW-0496">Mitochondrion</keyword>
<gene>
    <name evidence="1" type="ORF">ABT39_MTgene1932</name>
</gene>
<reference evidence="1" key="1">
    <citation type="journal article" date="2015" name="Genome Biol. Evol.">
        <title>Organellar Genomes of White Spruce (Picea glauca): Assembly and Annotation.</title>
        <authorList>
            <person name="Jackman S.D."/>
            <person name="Warren R.L."/>
            <person name="Gibb E.A."/>
            <person name="Vandervalk B.P."/>
            <person name="Mohamadi H."/>
            <person name="Chu J."/>
            <person name="Raymond A."/>
            <person name="Pleasance S."/>
            <person name="Coope R."/>
            <person name="Wildung M.R."/>
            <person name="Ritland C.E."/>
            <person name="Bousquet J."/>
            <person name="Jones S.J."/>
            <person name="Bohlmann J."/>
            <person name="Birol I."/>
        </authorList>
    </citation>
    <scope>NUCLEOTIDE SEQUENCE [LARGE SCALE GENOMIC DNA]</scope>
    <source>
        <tissue evidence="1">Flushing bud</tissue>
    </source>
</reference>
<dbReference type="EMBL" id="LKAM01000013">
    <property type="protein sequence ID" value="KUM46126.1"/>
    <property type="molecule type" value="Genomic_DNA"/>
</dbReference>
<accession>A0A101LVK4</accession>
<protein>
    <submittedName>
        <fullName evidence="1">Uncharacterized protein</fullName>
    </submittedName>
</protein>
<organism evidence="1">
    <name type="scientific">Picea glauca</name>
    <name type="common">White spruce</name>
    <name type="synonym">Pinus glauca</name>
    <dbReference type="NCBI Taxonomy" id="3330"/>
    <lineage>
        <taxon>Eukaryota</taxon>
        <taxon>Viridiplantae</taxon>
        <taxon>Streptophyta</taxon>
        <taxon>Embryophyta</taxon>
        <taxon>Tracheophyta</taxon>
        <taxon>Spermatophyta</taxon>
        <taxon>Pinopsida</taxon>
        <taxon>Pinidae</taxon>
        <taxon>Conifers I</taxon>
        <taxon>Pinales</taxon>
        <taxon>Pinaceae</taxon>
        <taxon>Picea</taxon>
    </lineage>
</organism>
<dbReference type="AlphaFoldDB" id="A0A101LVK4"/>
<evidence type="ECO:0000313" key="1">
    <source>
        <dbReference type="EMBL" id="KUM46126.1"/>
    </source>
</evidence>
<name>A0A101LVK4_PICGL</name>